<organism evidence="7 8">
    <name type="scientific">Micromonospora azadirachtae</name>
    <dbReference type="NCBI Taxonomy" id="1970735"/>
    <lineage>
        <taxon>Bacteria</taxon>
        <taxon>Bacillati</taxon>
        <taxon>Actinomycetota</taxon>
        <taxon>Actinomycetes</taxon>
        <taxon>Micromonosporales</taxon>
        <taxon>Micromonosporaceae</taxon>
        <taxon>Micromonospora</taxon>
    </lineage>
</organism>
<dbReference type="Pfam" id="PF00289">
    <property type="entry name" value="Biotin_carb_N"/>
    <property type="match status" value="1"/>
</dbReference>
<evidence type="ECO:0000313" key="8">
    <source>
        <dbReference type="Proteomes" id="UP001597053"/>
    </source>
</evidence>
<keyword evidence="4" id="KW-0067">ATP-binding</keyword>
<evidence type="ECO:0000256" key="2">
    <source>
        <dbReference type="ARBA" id="ARBA00022598"/>
    </source>
</evidence>
<feature type="non-terminal residue" evidence="7">
    <location>
        <position position="137"/>
    </location>
</feature>
<evidence type="ECO:0000256" key="3">
    <source>
        <dbReference type="ARBA" id="ARBA00022741"/>
    </source>
</evidence>
<evidence type="ECO:0000259" key="6">
    <source>
        <dbReference type="PROSITE" id="PS50979"/>
    </source>
</evidence>
<sequence>MFSRVAIVNRGEAAMRLIHAVRELAAETGTRIETVALFTDVDRTATFVREADIAYDLGPASARPYLDLKVLERALVETGADAAWVGWGFVAEDPAFAELCEKIGVTFVGPSPDAMRKLGDKIGAKLIAEEVGVPVAP</sequence>
<dbReference type="EC" id="6.3.4.14" evidence="1"/>
<dbReference type="InterPro" id="IPR005481">
    <property type="entry name" value="BC-like_N"/>
</dbReference>
<dbReference type="PANTHER" id="PTHR18866">
    <property type="entry name" value="CARBOXYLASE:PYRUVATE/ACETYL-COA/PROPIONYL-COA CARBOXYLASE"/>
    <property type="match status" value="1"/>
</dbReference>
<gene>
    <name evidence="7" type="ORF">ACFQZ8_29020</name>
</gene>
<dbReference type="EMBL" id="JBHTHM010002395">
    <property type="protein sequence ID" value="MFD0787970.1"/>
    <property type="molecule type" value="Genomic_DNA"/>
</dbReference>
<keyword evidence="2" id="KW-0436">Ligase</keyword>
<evidence type="ECO:0000256" key="5">
    <source>
        <dbReference type="ARBA" id="ARBA00023267"/>
    </source>
</evidence>
<dbReference type="PANTHER" id="PTHR18866:SF33">
    <property type="entry name" value="METHYLCROTONOYL-COA CARBOXYLASE SUBUNIT ALPHA, MITOCHONDRIAL-RELATED"/>
    <property type="match status" value="1"/>
</dbReference>
<keyword evidence="8" id="KW-1185">Reference proteome</keyword>
<keyword evidence="3" id="KW-0547">Nucleotide-binding</keyword>
<accession>A0ABW3AB74</accession>
<evidence type="ECO:0000256" key="4">
    <source>
        <dbReference type="ARBA" id="ARBA00022840"/>
    </source>
</evidence>
<proteinExistence type="predicted"/>
<dbReference type="InterPro" id="IPR016185">
    <property type="entry name" value="PreATP-grasp_dom_sf"/>
</dbReference>
<protein>
    <recommendedName>
        <fullName evidence="1">biotin carboxylase</fullName>
        <ecNumber evidence="1">6.3.4.14</ecNumber>
    </recommendedName>
</protein>
<dbReference type="Gene3D" id="3.40.50.20">
    <property type="match status" value="1"/>
</dbReference>
<reference evidence="8" key="1">
    <citation type="journal article" date="2019" name="Int. J. Syst. Evol. Microbiol.">
        <title>The Global Catalogue of Microorganisms (GCM) 10K type strain sequencing project: providing services to taxonomists for standard genome sequencing and annotation.</title>
        <authorList>
            <consortium name="The Broad Institute Genomics Platform"/>
            <consortium name="The Broad Institute Genome Sequencing Center for Infectious Disease"/>
            <person name="Wu L."/>
            <person name="Ma J."/>
        </authorList>
    </citation>
    <scope>NUCLEOTIDE SEQUENCE [LARGE SCALE GENOMIC DNA]</scope>
    <source>
        <strain evidence="8">JCM 32148</strain>
    </source>
</reference>
<dbReference type="InterPro" id="IPR050856">
    <property type="entry name" value="Biotin_carboxylase_complex"/>
</dbReference>
<comment type="caution">
    <text evidence="7">The sequence shown here is derived from an EMBL/GenBank/DDBJ whole genome shotgun (WGS) entry which is preliminary data.</text>
</comment>
<feature type="domain" description="Biotin carboxylation" evidence="6">
    <location>
        <begin position="1"/>
        <end position="137"/>
    </location>
</feature>
<dbReference type="InterPro" id="IPR011764">
    <property type="entry name" value="Biotin_carboxylation_dom"/>
</dbReference>
<dbReference type="SUPFAM" id="SSF52440">
    <property type="entry name" value="PreATP-grasp domain"/>
    <property type="match status" value="1"/>
</dbReference>
<evidence type="ECO:0000256" key="1">
    <source>
        <dbReference type="ARBA" id="ARBA00013263"/>
    </source>
</evidence>
<dbReference type="PROSITE" id="PS50979">
    <property type="entry name" value="BC"/>
    <property type="match status" value="1"/>
</dbReference>
<dbReference type="Proteomes" id="UP001597053">
    <property type="component" value="Unassembled WGS sequence"/>
</dbReference>
<name>A0ABW3AB74_9ACTN</name>
<evidence type="ECO:0000313" key="7">
    <source>
        <dbReference type="EMBL" id="MFD0787970.1"/>
    </source>
</evidence>
<keyword evidence="5" id="KW-0092">Biotin</keyword>